<sequence length="63" mass="7300">MVRKSVMQIETSKWAERKLINKGRHCSLVRISGVFTFRNLVWFFPAYLLHIGLSFVADGCNVK</sequence>
<evidence type="ECO:0008006" key="4">
    <source>
        <dbReference type="Google" id="ProtNLM"/>
    </source>
</evidence>
<feature type="transmembrane region" description="Helical" evidence="1">
    <location>
        <begin position="40"/>
        <end position="57"/>
    </location>
</feature>
<dbReference type="EMBL" id="JAYGHG010000001">
    <property type="protein sequence ID" value="MEA5579824.1"/>
    <property type="molecule type" value="Genomic_DNA"/>
</dbReference>
<evidence type="ECO:0000313" key="2">
    <source>
        <dbReference type="EMBL" id="MEA5579824.1"/>
    </source>
</evidence>
<evidence type="ECO:0000256" key="1">
    <source>
        <dbReference type="SAM" id="Phobius"/>
    </source>
</evidence>
<name>A0ABU5U8H6_9CYAN</name>
<keyword evidence="3" id="KW-1185">Reference proteome</keyword>
<accession>A0ABU5U8H6</accession>
<dbReference type="RefSeq" id="WP_323194169.1">
    <property type="nucleotide sequence ID" value="NZ_JAYGHG010000001.1"/>
</dbReference>
<protein>
    <recommendedName>
        <fullName evidence="4">Transmembrane protein</fullName>
    </recommendedName>
</protein>
<organism evidence="2 3">
    <name type="scientific">Nodularia harveyana UHCC-0300</name>
    <dbReference type="NCBI Taxonomy" id="2974287"/>
    <lineage>
        <taxon>Bacteria</taxon>
        <taxon>Bacillati</taxon>
        <taxon>Cyanobacteriota</taxon>
        <taxon>Cyanophyceae</taxon>
        <taxon>Nostocales</taxon>
        <taxon>Nodulariaceae</taxon>
        <taxon>Nodularia</taxon>
    </lineage>
</organism>
<proteinExistence type="predicted"/>
<keyword evidence="1" id="KW-0812">Transmembrane</keyword>
<keyword evidence="1" id="KW-1133">Transmembrane helix</keyword>
<comment type="caution">
    <text evidence="2">The sequence shown here is derived from an EMBL/GenBank/DDBJ whole genome shotgun (WGS) entry which is preliminary data.</text>
</comment>
<dbReference type="Proteomes" id="UP001302120">
    <property type="component" value="Unassembled WGS sequence"/>
</dbReference>
<gene>
    <name evidence="2" type="ORF">VB620_00535</name>
</gene>
<keyword evidence="1" id="KW-0472">Membrane</keyword>
<reference evidence="2 3" key="1">
    <citation type="submission" date="2023-12" db="EMBL/GenBank/DDBJ databases">
        <title>Baltic Sea Cyanobacteria.</title>
        <authorList>
            <person name="Delbaje E."/>
            <person name="Fewer D.P."/>
            <person name="Shishido T.K."/>
        </authorList>
    </citation>
    <scope>NUCLEOTIDE SEQUENCE [LARGE SCALE GENOMIC DNA]</scope>
    <source>
        <strain evidence="2 3">UHCC-0300</strain>
    </source>
</reference>
<evidence type="ECO:0000313" key="3">
    <source>
        <dbReference type="Proteomes" id="UP001302120"/>
    </source>
</evidence>